<dbReference type="InterPro" id="IPR041457">
    <property type="entry name" value="CxC2_KDZ-assoc"/>
</dbReference>
<evidence type="ECO:0000313" key="4">
    <source>
        <dbReference type="Proteomes" id="UP001218218"/>
    </source>
</evidence>
<proteinExistence type="predicted"/>
<dbReference type="Proteomes" id="UP001218218">
    <property type="component" value="Unassembled WGS sequence"/>
</dbReference>
<accession>A0AAD7AI30</accession>
<evidence type="ECO:0000259" key="2">
    <source>
        <dbReference type="Pfam" id="PF18803"/>
    </source>
</evidence>
<feature type="region of interest" description="Disordered" evidence="1">
    <location>
        <begin position="192"/>
        <end position="238"/>
    </location>
</feature>
<comment type="caution">
    <text evidence="3">The sequence shown here is derived from an EMBL/GenBank/DDBJ whole genome shotgun (WGS) entry which is preliminary data.</text>
</comment>
<feature type="domain" description="CxC2-like cysteine cluster KDZ transposase-associated" evidence="2">
    <location>
        <begin position="90"/>
        <end position="187"/>
    </location>
</feature>
<dbReference type="AlphaFoldDB" id="A0AAD7AI30"/>
<protein>
    <recommendedName>
        <fullName evidence="2">CxC2-like cysteine cluster KDZ transposase-associated domain-containing protein</fullName>
    </recommendedName>
</protein>
<gene>
    <name evidence="3" type="ORF">DFH08DRAFT_801279</name>
</gene>
<keyword evidence="4" id="KW-1185">Reference proteome</keyword>
<reference evidence="3" key="1">
    <citation type="submission" date="2023-03" db="EMBL/GenBank/DDBJ databases">
        <title>Massive genome expansion in bonnet fungi (Mycena s.s.) driven by repeated elements and novel gene families across ecological guilds.</title>
        <authorList>
            <consortium name="Lawrence Berkeley National Laboratory"/>
            <person name="Harder C.B."/>
            <person name="Miyauchi S."/>
            <person name="Viragh M."/>
            <person name="Kuo A."/>
            <person name="Thoen E."/>
            <person name="Andreopoulos B."/>
            <person name="Lu D."/>
            <person name="Skrede I."/>
            <person name="Drula E."/>
            <person name="Henrissat B."/>
            <person name="Morin E."/>
            <person name="Kohler A."/>
            <person name="Barry K."/>
            <person name="LaButti K."/>
            <person name="Morin E."/>
            <person name="Salamov A."/>
            <person name="Lipzen A."/>
            <person name="Mereny Z."/>
            <person name="Hegedus B."/>
            <person name="Baldrian P."/>
            <person name="Stursova M."/>
            <person name="Weitz H."/>
            <person name="Taylor A."/>
            <person name="Grigoriev I.V."/>
            <person name="Nagy L.G."/>
            <person name="Martin F."/>
            <person name="Kauserud H."/>
        </authorList>
    </citation>
    <scope>NUCLEOTIDE SEQUENCE</scope>
    <source>
        <strain evidence="3">CBHHK002</strain>
    </source>
</reference>
<evidence type="ECO:0000256" key="1">
    <source>
        <dbReference type="SAM" id="MobiDB-lite"/>
    </source>
</evidence>
<organism evidence="3 4">
    <name type="scientific">Mycena albidolilacea</name>
    <dbReference type="NCBI Taxonomy" id="1033008"/>
    <lineage>
        <taxon>Eukaryota</taxon>
        <taxon>Fungi</taxon>
        <taxon>Dikarya</taxon>
        <taxon>Basidiomycota</taxon>
        <taxon>Agaricomycotina</taxon>
        <taxon>Agaricomycetes</taxon>
        <taxon>Agaricomycetidae</taxon>
        <taxon>Agaricales</taxon>
        <taxon>Marasmiineae</taxon>
        <taxon>Mycenaceae</taxon>
        <taxon>Mycena</taxon>
    </lineage>
</organism>
<dbReference type="EMBL" id="JARIHO010000006">
    <property type="protein sequence ID" value="KAJ7359482.1"/>
    <property type="molecule type" value="Genomic_DNA"/>
</dbReference>
<dbReference type="Pfam" id="PF18803">
    <property type="entry name" value="CxC2"/>
    <property type="match status" value="1"/>
</dbReference>
<sequence length="238" mass="26786">MLGVLVVYVWIPDDNVRFVNVRGQQFGIVWIKHALEKACIVCGVLWPHTFSTPHSALHTFLQEVEWDKFRSWAKVATETGSPLTAWISPGVVCPYWQAATYDFVLYDLTSVHEMSVDFCGCPRDVQPNSPPEEWRTQLLRACWWPAMITALNTCATFRVLRDFQIINCLGKLSAYDFLQGLEMCTNHDGLDKPPVKHHKRAKRGHNEGGIANQAGRVGDTVSGMPPARLEPASKLGEH</sequence>
<evidence type="ECO:0000313" key="3">
    <source>
        <dbReference type="EMBL" id="KAJ7359482.1"/>
    </source>
</evidence>
<name>A0AAD7AI30_9AGAR</name>